<evidence type="ECO:0000256" key="2">
    <source>
        <dbReference type="ARBA" id="ARBA00022448"/>
    </source>
</evidence>
<dbReference type="Gene3D" id="3.90.830.10">
    <property type="entry name" value="Syntaxin Binding Protein 1, Chain A, domain 2"/>
    <property type="match status" value="1"/>
</dbReference>
<dbReference type="Pfam" id="PF00995">
    <property type="entry name" value="Sec1"/>
    <property type="match status" value="1"/>
</dbReference>
<keyword evidence="2" id="KW-0813">Transport</keyword>
<dbReference type="PIRSF" id="PIRSF005715">
    <property type="entry name" value="VPS45_Sec1"/>
    <property type="match status" value="1"/>
</dbReference>
<reference evidence="5 6" key="1">
    <citation type="submission" date="2024-04" db="EMBL/GenBank/DDBJ databases">
        <authorList>
            <consortium name="Genoscope - CEA"/>
            <person name="William W."/>
        </authorList>
    </citation>
    <scope>NUCLEOTIDE SEQUENCE [LARGE SCALE GENOMIC DNA]</scope>
</reference>
<dbReference type="GO" id="GO:0015031">
    <property type="term" value="P:protein transport"/>
    <property type="evidence" value="ECO:0007669"/>
    <property type="project" value="UniProtKB-KW"/>
</dbReference>
<evidence type="ECO:0000313" key="5">
    <source>
        <dbReference type="EMBL" id="CAL1535086.1"/>
    </source>
</evidence>
<gene>
    <name evidence="5" type="ORF">GSLYS_00009046001</name>
</gene>
<dbReference type="Gene3D" id="3.40.50.1910">
    <property type="match status" value="1"/>
</dbReference>
<dbReference type="Gene3D" id="1.25.40.60">
    <property type="match status" value="1"/>
</dbReference>
<dbReference type="InterPro" id="IPR001619">
    <property type="entry name" value="Sec1-like"/>
</dbReference>
<keyword evidence="6" id="KW-1185">Reference proteome</keyword>
<dbReference type="SUPFAM" id="SSF56815">
    <property type="entry name" value="Sec1/munc18-like (SM) proteins"/>
    <property type="match status" value="1"/>
</dbReference>
<dbReference type="Proteomes" id="UP001497497">
    <property type="component" value="Unassembled WGS sequence"/>
</dbReference>
<evidence type="ECO:0000256" key="1">
    <source>
        <dbReference type="ARBA" id="ARBA00009884"/>
    </source>
</evidence>
<organism evidence="5 6">
    <name type="scientific">Lymnaea stagnalis</name>
    <name type="common">Great pond snail</name>
    <name type="synonym">Helix stagnalis</name>
    <dbReference type="NCBI Taxonomy" id="6523"/>
    <lineage>
        <taxon>Eukaryota</taxon>
        <taxon>Metazoa</taxon>
        <taxon>Spiralia</taxon>
        <taxon>Lophotrochozoa</taxon>
        <taxon>Mollusca</taxon>
        <taxon>Gastropoda</taxon>
        <taxon>Heterobranchia</taxon>
        <taxon>Euthyneura</taxon>
        <taxon>Panpulmonata</taxon>
        <taxon>Hygrophila</taxon>
        <taxon>Lymnaeoidea</taxon>
        <taxon>Lymnaeidae</taxon>
        <taxon>Lymnaea</taxon>
    </lineage>
</organism>
<comment type="similarity">
    <text evidence="1">Belongs to the STXBP/unc-18/SEC1 family.</text>
</comment>
<name>A0AAV2HSI2_LYMST</name>
<dbReference type="AlphaFoldDB" id="A0AAV2HSI2"/>
<dbReference type="FunFam" id="3.40.50.2060:FF:000001">
    <property type="entry name" value="syntaxin-binding protein 1 isoform X2"/>
    <property type="match status" value="1"/>
</dbReference>
<dbReference type="GO" id="GO:0016192">
    <property type="term" value="P:vesicle-mediated transport"/>
    <property type="evidence" value="ECO:0007669"/>
    <property type="project" value="InterPro"/>
</dbReference>
<sequence length="611" mass="70059">MVLKAAVRENILKELRLIKKKKEWKVLILDSFCTQILNKSCAMYDIVSEGITLVEDLYKKREPLPLLEAVYFITPNEKSITALTNDFRDPTKSLYKAAHVFFNEACPDELFNLLCKARVAKFLKTLKEMYVSFYPMESQVYSLDSPEVFKFYYSPNKSSQHVTNLDRCADQIATLCVTLGEYPTVRYRSAFKQNEEFAKLIKEKLDFYKKDDNKMGVGHQKENSILLVLDRGFDPISPLLHELTFQAMAYDLLPIVNDIYKYSNSSGDETEEKQCRLDEKDSLWVELRHKHIAIVLQEVSKKLKQFAETRAMKTSEKPSIRDLNQMIKAAPEYQRELSKFAAHSALAEECMHLYSTQVEKLCKVEQDQAMDVDGNGEKIKDHLKNIRGILLDETITTFDKIRIILLHVICQAGMSKENLNKLAERALIPKEEECIILNTQNLDVPITEKKQEKLLSYLPINRTPRDSEDTFVTSRWVPYLTDIIEAITSDDKAKSENFPPMLTNSETATTEAVRPDKPSRQISARHKSADKKKKRSRLFVFIVGGVTYSEIRGAYTFTEASEDWEVVIGSTHILTPEGFLHDLRSLSETEPTPLSDALVNPQTQFTAVDLA</sequence>
<dbReference type="EMBL" id="CAXITT010000191">
    <property type="protein sequence ID" value="CAL1535086.1"/>
    <property type="molecule type" value="Genomic_DNA"/>
</dbReference>
<feature type="region of interest" description="Disordered" evidence="4">
    <location>
        <begin position="495"/>
        <end position="530"/>
    </location>
</feature>
<keyword evidence="3" id="KW-0653">Protein transport</keyword>
<comment type="caution">
    <text evidence="5">The sequence shown here is derived from an EMBL/GenBank/DDBJ whole genome shotgun (WGS) entry which is preliminary data.</text>
</comment>
<evidence type="ECO:0000256" key="3">
    <source>
        <dbReference type="ARBA" id="ARBA00022927"/>
    </source>
</evidence>
<evidence type="ECO:0000256" key="4">
    <source>
        <dbReference type="SAM" id="MobiDB-lite"/>
    </source>
</evidence>
<dbReference type="InterPro" id="IPR043154">
    <property type="entry name" value="Sec-1-like_dom1"/>
</dbReference>
<dbReference type="Gene3D" id="3.40.50.2060">
    <property type="match status" value="1"/>
</dbReference>
<protein>
    <recommendedName>
        <fullName evidence="7">Syntaxin-binding protein 1</fullName>
    </recommendedName>
</protein>
<dbReference type="PANTHER" id="PTHR11679">
    <property type="entry name" value="VESICLE PROTEIN SORTING-ASSOCIATED"/>
    <property type="match status" value="1"/>
</dbReference>
<evidence type="ECO:0000313" key="6">
    <source>
        <dbReference type="Proteomes" id="UP001497497"/>
    </source>
</evidence>
<evidence type="ECO:0008006" key="7">
    <source>
        <dbReference type="Google" id="ProtNLM"/>
    </source>
</evidence>
<dbReference type="InterPro" id="IPR027482">
    <property type="entry name" value="Sec1-like_dom2"/>
</dbReference>
<dbReference type="InterPro" id="IPR036045">
    <property type="entry name" value="Sec1-like_sf"/>
</dbReference>
<dbReference type="InterPro" id="IPR043127">
    <property type="entry name" value="Sec-1-like_dom3a"/>
</dbReference>
<proteinExistence type="inferred from homology"/>
<dbReference type="FunFam" id="3.90.830.10:FF:000001">
    <property type="entry name" value="syntaxin-binding protein 1 isoform X2"/>
    <property type="match status" value="1"/>
</dbReference>
<accession>A0AAV2HSI2</accession>